<accession>A0ABN6FEV9</accession>
<gene>
    <name evidence="2" type="ORF">SCMU_11250</name>
</gene>
<sequence length="267" mass="27319">MEHVTSADGTTIAYDRLGSGAPLILVSGATADRSADAQIAEALAETFTVYNYDRRGRGDSTDTLPFAPEREIEDIAALLEAAAGDSAHDGAGAAAVVGFSSGAALAARAAAALPARALVMWEPPFMTDEAGLARAKDYTETLNARLGAGDLDGALTTFLRYVGLPDEAIDGTRQSPFWAAGVRIAPTLAYDNAAMGNDGVVPADVFGRITAPTLVLAGGASPDFLPAAAKAVAEAIPGAQTGILEGQMHNVDAAVFADAVREFLLRA</sequence>
<dbReference type="Gene3D" id="3.40.50.1820">
    <property type="entry name" value="alpha/beta hydrolase"/>
    <property type="match status" value="1"/>
</dbReference>
<dbReference type="InterPro" id="IPR029058">
    <property type="entry name" value="AB_hydrolase_fold"/>
</dbReference>
<dbReference type="Pfam" id="PF12697">
    <property type="entry name" value="Abhydrolase_6"/>
    <property type="match status" value="1"/>
</dbReference>
<proteinExistence type="predicted"/>
<keyword evidence="2" id="KW-0378">Hydrolase</keyword>
<dbReference type="PANTHER" id="PTHR43433">
    <property type="entry name" value="HYDROLASE, ALPHA/BETA FOLD FAMILY PROTEIN"/>
    <property type="match status" value="1"/>
</dbReference>
<dbReference type="PANTHER" id="PTHR43433:SF10">
    <property type="entry name" value="AB HYDROLASE-1 DOMAIN-CONTAINING PROTEIN"/>
    <property type="match status" value="1"/>
</dbReference>
<dbReference type="EMBL" id="AP024525">
    <property type="protein sequence ID" value="BCT75283.1"/>
    <property type="molecule type" value="Genomic_DNA"/>
</dbReference>
<feature type="domain" description="AB hydrolase-1" evidence="1">
    <location>
        <begin position="23"/>
        <end position="258"/>
    </location>
</feature>
<organism evidence="2 3">
    <name type="scientific">Sinomonas cyclohexanicum</name>
    <name type="common">Corynebacterium cyclohexanicum</name>
    <dbReference type="NCBI Taxonomy" id="322009"/>
    <lineage>
        <taxon>Bacteria</taxon>
        <taxon>Bacillati</taxon>
        <taxon>Actinomycetota</taxon>
        <taxon>Actinomycetes</taxon>
        <taxon>Micrococcales</taxon>
        <taxon>Micrococcaceae</taxon>
        <taxon>Sinomonas</taxon>
    </lineage>
</organism>
<keyword evidence="3" id="KW-1185">Reference proteome</keyword>
<dbReference type="GO" id="GO:0016787">
    <property type="term" value="F:hydrolase activity"/>
    <property type="evidence" value="ECO:0007669"/>
    <property type="project" value="UniProtKB-KW"/>
</dbReference>
<evidence type="ECO:0000313" key="2">
    <source>
        <dbReference type="EMBL" id="BCT75283.1"/>
    </source>
</evidence>
<dbReference type="InterPro" id="IPR050471">
    <property type="entry name" value="AB_hydrolase"/>
</dbReference>
<name>A0ABN6FEV9_SINCY</name>
<dbReference type="InterPro" id="IPR000073">
    <property type="entry name" value="AB_hydrolase_1"/>
</dbReference>
<dbReference type="RefSeq" id="WP_229232045.1">
    <property type="nucleotide sequence ID" value="NZ_AP024525.1"/>
</dbReference>
<dbReference type="Proteomes" id="UP001319861">
    <property type="component" value="Chromosome"/>
</dbReference>
<reference evidence="2 3" key="1">
    <citation type="journal article" date="2021" name="J. Biosci. Bioeng.">
        <title>Identification and characterization of a chc gene cluster responsible for the aromatization pathway of cyclohexanecarboxylate degradation in Sinomonas cyclohexanicum ATCC 51369.</title>
        <authorList>
            <person name="Yamamoto T."/>
            <person name="Hasegawa Y."/>
            <person name="Lau P.C.K."/>
            <person name="Iwaki H."/>
        </authorList>
    </citation>
    <scope>NUCLEOTIDE SEQUENCE [LARGE SCALE GENOMIC DNA]</scope>
    <source>
        <strain evidence="2 3">ATCC 51369</strain>
    </source>
</reference>
<evidence type="ECO:0000259" key="1">
    <source>
        <dbReference type="Pfam" id="PF12697"/>
    </source>
</evidence>
<protein>
    <submittedName>
        <fullName evidence="2">Alpha/beta hydrolase</fullName>
    </submittedName>
</protein>
<evidence type="ECO:0000313" key="3">
    <source>
        <dbReference type="Proteomes" id="UP001319861"/>
    </source>
</evidence>
<dbReference type="SUPFAM" id="SSF53474">
    <property type="entry name" value="alpha/beta-Hydrolases"/>
    <property type="match status" value="1"/>
</dbReference>